<dbReference type="GO" id="GO:0005506">
    <property type="term" value="F:iron ion binding"/>
    <property type="evidence" value="ECO:0007669"/>
    <property type="project" value="InterPro"/>
</dbReference>
<evidence type="ECO:0000313" key="7">
    <source>
        <dbReference type="EMBL" id="KAF4468660.1"/>
    </source>
</evidence>
<dbReference type="Proteomes" id="UP000554235">
    <property type="component" value="Unassembled WGS sequence"/>
</dbReference>
<evidence type="ECO:0000256" key="5">
    <source>
        <dbReference type="SAM" id="Phobius"/>
    </source>
</evidence>
<evidence type="ECO:0000256" key="1">
    <source>
        <dbReference type="ARBA" id="ARBA00004370"/>
    </source>
</evidence>
<dbReference type="OrthoDB" id="6354873at2759"/>
<keyword evidence="2 5" id="KW-0812">Transmembrane</keyword>
<dbReference type="InterPro" id="IPR050307">
    <property type="entry name" value="Sterol_Desaturase_Related"/>
</dbReference>
<sequence length="353" mass="41407">MDVVLEVVDTFIADYAYAYFYPRRPAPYDFPAASNSTSTSTSTDSSAQAFSTWTYTPATKFITLEPPEAAYLSAWDRDNPLRQALTLYLITWIFGLAVYFIVATLSYIFIFDKRTFNHPRFIKNQVRLEMIQANKAMPVMALITAPLFLLEVRGYGKLYDTTEEGPGIWYDFCQFPLFLLFTDFCIYWAHRWLHLPMVYKYLHKPHHKWIMPTPFASHAFHPLDGFTQSLPYHIFPFIFPLQKMAYVALFVFVNLWSVMIHDGEYLTNNPVINGAACHSLHHSRFEVNYGQFFTAFDRMGGTYRMPEQWMFERDMKMSENQWKKEVQKVDELIEEIEGDDIRTYGPPDTKKTQ</sequence>
<dbReference type="GO" id="GO:0016491">
    <property type="term" value="F:oxidoreductase activity"/>
    <property type="evidence" value="ECO:0007669"/>
    <property type="project" value="InterPro"/>
</dbReference>
<keyword evidence="4 5" id="KW-0472">Membrane</keyword>
<dbReference type="InterPro" id="IPR006694">
    <property type="entry name" value="Fatty_acid_hydroxylase"/>
</dbReference>
<protein>
    <submittedName>
        <fullName evidence="7">C-5 sterol desaturase</fullName>
    </submittedName>
</protein>
<dbReference type="Pfam" id="PF04116">
    <property type="entry name" value="FA_hydroxylase"/>
    <property type="match status" value="1"/>
</dbReference>
<comment type="caution">
    <text evidence="7">The sequence shown here is derived from an EMBL/GenBank/DDBJ whole genome shotgun (WGS) entry which is preliminary data.</text>
</comment>
<evidence type="ECO:0000313" key="8">
    <source>
        <dbReference type="Proteomes" id="UP000554235"/>
    </source>
</evidence>
<dbReference type="GO" id="GO:0008610">
    <property type="term" value="P:lipid biosynthetic process"/>
    <property type="evidence" value="ECO:0007669"/>
    <property type="project" value="InterPro"/>
</dbReference>
<dbReference type="GO" id="GO:0016020">
    <property type="term" value="C:membrane"/>
    <property type="evidence" value="ECO:0007669"/>
    <property type="project" value="UniProtKB-SubCell"/>
</dbReference>
<proteinExistence type="predicted"/>
<gene>
    <name evidence="7" type="ORF">FALBO_4460</name>
</gene>
<evidence type="ECO:0000256" key="3">
    <source>
        <dbReference type="ARBA" id="ARBA00022989"/>
    </source>
</evidence>
<accession>A0A8H4PDM8</accession>
<feature type="domain" description="Fatty acid hydroxylase" evidence="6">
    <location>
        <begin position="176"/>
        <end position="302"/>
    </location>
</feature>
<feature type="transmembrane region" description="Helical" evidence="5">
    <location>
        <begin position="131"/>
        <end position="149"/>
    </location>
</feature>
<keyword evidence="3 5" id="KW-1133">Transmembrane helix</keyword>
<name>A0A8H4PDM8_9HYPO</name>
<dbReference type="EMBL" id="JAADYS010000583">
    <property type="protein sequence ID" value="KAF4468660.1"/>
    <property type="molecule type" value="Genomic_DNA"/>
</dbReference>
<dbReference type="PANTHER" id="PTHR11863">
    <property type="entry name" value="STEROL DESATURASE"/>
    <property type="match status" value="1"/>
</dbReference>
<feature type="transmembrane region" description="Helical" evidence="5">
    <location>
        <begin position="244"/>
        <end position="261"/>
    </location>
</feature>
<organism evidence="7 8">
    <name type="scientific">Fusarium albosuccineum</name>
    <dbReference type="NCBI Taxonomy" id="1237068"/>
    <lineage>
        <taxon>Eukaryota</taxon>
        <taxon>Fungi</taxon>
        <taxon>Dikarya</taxon>
        <taxon>Ascomycota</taxon>
        <taxon>Pezizomycotina</taxon>
        <taxon>Sordariomycetes</taxon>
        <taxon>Hypocreomycetidae</taxon>
        <taxon>Hypocreales</taxon>
        <taxon>Nectriaceae</taxon>
        <taxon>Fusarium</taxon>
        <taxon>Fusarium decemcellulare species complex</taxon>
    </lineage>
</organism>
<keyword evidence="8" id="KW-1185">Reference proteome</keyword>
<evidence type="ECO:0000256" key="4">
    <source>
        <dbReference type="ARBA" id="ARBA00023136"/>
    </source>
</evidence>
<comment type="subcellular location">
    <subcellularLocation>
        <location evidence="1">Membrane</location>
    </subcellularLocation>
</comment>
<evidence type="ECO:0000259" key="6">
    <source>
        <dbReference type="Pfam" id="PF04116"/>
    </source>
</evidence>
<dbReference type="AlphaFoldDB" id="A0A8H4PDM8"/>
<feature type="transmembrane region" description="Helical" evidence="5">
    <location>
        <begin position="85"/>
        <end position="110"/>
    </location>
</feature>
<reference evidence="7 8" key="1">
    <citation type="submission" date="2020-01" db="EMBL/GenBank/DDBJ databases">
        <title>Identification and distribution of gene clusters putatively required for synthesis of sphingolipid metabolism inhibitors in phylogenetically diverse species of the filamentous fungus Fusarium.</title>
        <authorList>
            <person name="Kim H.-S."/>
            <person name="Busman M."/>
            <person name="Brown D.W."/>
            <person name="Divon H."/>
            <person name="Uhlig S."/>
            <person name="Proctor R.H."/>
        </authorList>
    </citation>
    <scope>NUCLEOTIDE SEQUENCE [LARGE SCALE GENOMIC DNA]</scope>
    <source>
        <strain evidence="7 8">NRRL 20459</strain>
    </source>
</reference>
<evidence type="ECO:0000256" key="2">
    <source>
        <dbReference type="ARBA" id="ARBA00022692"/>
    </source>
</evidence>